<comment type="similarity">
    <text evidence="2 7">Belongs to the MgtC/SapB family.</text>
</comment>
<feature type="transmembrane region" description="Helical" evidence="7">
    <location>
        <begin position="86"/>
        <end position="103"/>
    </location>
</feature>
<dbReference type="InterPro" id="IPR049177">
    <property type="entry name" value="MgtC_SapB_SrpB_YhiD_N"/>
</dbReference>
<dbReference type="InterPro" id="IPR003416">
    <property type="entry name" value="MgtC/SapB/SrpB/YhiD_fam"/>
</dbReference>
<keyword evidence="7" id="KW-0997">Cell inner membrane</keyword>
<sequence>MNAADAPTVLQVLAAEFSDVPDIGQAVRILVRLLLALALGCVLGYERESHGKAAGVRTHMLVAMGSALFVMLPQQMGVEPADLSRVVQGLVAGVGFLCAGTILKSEARGAEHIRGLTTAAGLWMTAAIGMACGMGREVTALIATLLALVVFALVPHLLPAERTESRDEP</sequence>
<feature type="transmembrane region" description="Helical" evidence="7">
    <location>
        <begin position="26"/>
        <end position="45"/>
    </location>
</feature>
<organism evidence="9 10">
    <name type="scientific">Ottowia flava</name>
    <dbReference type="NCBI Taxonomy" id="2675430"/>
    <lineage>
        <taxon>Bacteria</taxon>
        <taxon>Pseudomonadati</taxon>
        <taxon>Pseudomonadota</taxon>
        <taxon>Betaproteobacteria</taxon>
        <taxon>Burkholderiales</taxon>
        <taxon>Comamonadaceae</taxon>
        <taxon>Ottowia</taxon>
    </lineage>
</organism>
<evidence type="ECO:0000256" key="3">
    <source>
        <dbReference type="ARBA" id="ARBA00022475"/>
    </source>
</evidence>
<keyword evidence="4 7" id="KW-0812">Transmembrane</keyword>
<protein>
    <recommendedName>
        <fullName evidence="7">Protein MgtC</fullName>
    </recommendedName>
</protein>
<dbReference type="PRINTS" id="PR01837">
    <property type="entry name" value="MGTCSAPBPROT"/>
</dbReference>
<keyword evidence="3" id="KW-1003">Cell membrane</keyword>
<evidence type="ECO:0000256" key="6">
    <source>
        <dbReference type="ARBA" id="ARBA00023136"/>
    </source>
</evidence>
<comment type="caution">
    <text evidence="9">The sequence shown here is derived from an EMBL/GenBank/DDBJ whole genome shotgun (WGS) entry which is preliminary data.</text>
</comment>
<dbReference type="Pfam" id="PF02308">
    <property type="entry name" value="MgtC"/>
    <property type="match status" value="1"/>
</dbReference>
<dbReference type="PANTHER" id="PTHR33778:SF1">
    <property type="entry name" value="MAGNESIUM TRANSPORTER YHID-RELATED"/>
    <property type="match status" value="1"/>
</dbReference>
<gene>
    <name evidence="9" type="ORF">ACFSF0_05420</name>
</gene>
<dbReference type="Proteomes" id="UP001597304">
    <property type="component" value="Unassembled WGS sequence"/>
</dbReference>
<evidence type="ECO:0000259" key="8">
    <source>
        <dbReference type="Pfam" id="PF02308"/>
    </source>
</evidence>
<accession>A0ABW4KRZ6</accession>
<comment type="subcellular location">
    <subcellularLocation>
        <location evidence="7">Cell inner membrane</location>
        <topology evidence="7">Multi-pass membrane protein</topology>
    </subcellularLocation>
    <subcellularLocation>
        <location evidence="1">Cell membrane</location>
        <topology evidence="1">Multi-pass membrane protein</topology>
    </subcellularLocation>
</comment>
<evidence type="ECO:0000313" key="9">
    <source>
        <dbReference type="EMBL" id="MFD1710033.1"/>
    </source>
</evidence>
<keyword evidence="10" id="KW-1185">Reference proteome</keyword>
<reference evidence="10" key="1">
    <citation type="journal article" date="2019" name="Int. J. Syst. Evol. Microbiol.">
        <title>The Global Catalogue of Microorganisms (GCM) 10K type strain sequencing project: providing services to taxonomists for standard genome sequencing and annotation.</title>
        <authorList>
            <consortium name="The Broad Institute Genomics Platform"/>
            <consortium name="The Broad Institute Genome Sequencing Center for Infectious Disease"/>
            <person name="Wu L."/>
            <person name="Ma J."/>
        </authorList>
    </citation>
    <scope>NUCLEOTIDE SEQUENCE [LARGE SCALE GENOMIC DNA]</scope>
    <source>
        <strain evidence="10">LMG 29247</strain>
    </source>
</reference>
<evidence type="ECO:0000313" key="10">
    <source>
        <dbReference type="Proteomes" id="UP001597304"/>
    </source>
</evidence>
<evidence type="ECO:0000256" key="2">
    <source>
        <dbReference type="ARBA" id="ARBA00009298"/>
    </source>
</evidence>
<evidence type="ECO:0000256" key="5">
    <source>
        <dbReference type="ARBA" id="ARBA00022989"/>
    </source>
</evidence>
<feature type="domain" description="MgtC/SapB/SrpB/YhiD N-terminal" evidence="8">
    <location>
        <begin position="33"/>
        <end position="156"/>
    </location>
</feature>
<dbReference type="EMBL" id="JBHUEJ010000015">
    <property type="protein sequence ID" value="MFD1710033.1"/>
    <property type="molecule type" value="Genomic_DNA"/>
</dbReference>
<dbReference type="RefSeq" id="WP_147911807.1">
    <property type="nucleotide sequence ID" value="NZ_JBHUEJ010000015.1"/>
</dbReference>
<feature type="transmembrane region" description="Helical" evidence="7">
    <location>
        <begin position="140"/>
        <end position="158"/>
    </location>
</feature>
<feature type="transmembrane region" description="Helical" evidence="7">
    <location>
        <begin position="115"/>
        <end position="134"/>
    </location>
</feature>
<name>A0ABW4KRZ6_9BURK</name>
<dbReference type="PANTHER" id="PTHR33778">
    <property type="entry name" value="PROTEIN MGTC"/>
    <property type="match status" value="1"/>
</dbReference>
<keyword evidence="5 7" id="KW-1133">Transmembrane helix</keyword>
<keyword evidence="6 7" id="KW-0472">Membrane</keyword>
<evidence type="ECO:0000256" key="4">
    <source>
        <dbReference type="ARBA" id="ARBA00022692"/>
    </source>
</evidence>
<evidence type="ECO:0000256" key="7">
    <source>
        <dbReference type="RuleBase" id="RU365041"/>
    </source>
</evidence>
<feature type="transmembrane region" description="Helical" evidence="7">
    <location>
        <begin position="57"/>
        <end position="74"/>
    </location>
</feature>
<proteinExistence type="inferred from homology"/>
<evidence type="ECO:0000256" key="1">
    <source>
        <dbReference type="ARBA" id="ARBA00004651"/>
    </source>
</evidence>